<feature type="signal peptide" evidence="1">
    <location>
        <begin position="1"/>
        <end position="22"/>
    </location>
</feature>
<keyword evidence="1" id="KW-0732">Signal</keyword>
<dbReference type="AlphaFoldDB" id="A0A8C7YEK2"/>
<dbReference type="PANTHER" id="PTHR31626">
    <property type="entry name" value="SUSHI DOMAIN-CONTAINING PROTEIN"/>
    <property type="match status" value="1"/>
</dbReference>
<evidence type="ECO:0000256" key="1">
    <source>
        <dbReference type="SAM" id="SignalP"/>
    </source>
</evidence>
<dbReference type="InterPro" id="IPR048530">
    <property type="entry name" value="FAM171_N"/>
</dbReference>
<dbReference type="PANTHER" id="PTHR31626:SF3">
    <property type="entry name" value="PROTEIN FAM171A2"/>
    <property type="match status" value="1"/>
</dbReference>
<proteinExistence type="predicted"/>
<protein>
    <recommendedName>
        <fullName evidence="2">FAM171 N-terminal domain-containing protein</fullName>
    </recommendedName>
</protein>
<reference evidence="3" key="2">
    <citation type="submission" date="2025-09" db="UniProtKB">
        <authorList>
            <consortium name="Ensembl"/>
        </authorList>
    </citation>
    <scope>IDENTIFICATION</scope>
</reference>
<feature type="domain" description="FAM171 N-terminal" evidence="2">
    <location>
        <begin position="20"/>
        <end position="96"/>
    </location>
</feature>
<feature type="chain" id="PRO_5034540218" description="FAM171 N-terminal domain-containing protein" evidence="1">
    <location>
        <begin position="23"/>
        <end position="105"/>
    </location>
</feature>
<evidence type="ECO:0000259" key="2">
    <source>
        <dbReference type="Pfam" id="PF10577"/>
    </source>
</evidence>
<organism evidence="3 4">
    <name type="scientific">Oryzias sinensis</name>
    <name type="common">Chinese medaka</name>
    <dbReference type="NCBI Taxonomy" id="183150"/>
    <lineage>
        <taxon>Eukaryota</taxon>
        <taxon>Metazoa</taxon>
        <taxon>Chordata</taxon>
        <taxon>Craniata</taxon>
        <taxon>Vertebrata</taxon>
        <taxon>Euteleostomi</taxon>
        <taxon>Actinopterygii</taxon>
        <taxon>Neopterygii</taxon>
        <taxon>Teleostei</taxon>
        <taxon>Neoteleostei</taxon>
        <taxon>Acanthomorphata</taxon>
        <taxon>Ovalentaria</taxon>
        <taxon>Atherinomorphae</taxon>
        <taxon>Beloniformes</taxon>
        <taxon>Adrianichthyidae</taxon>
        <taxon>Oryziinae</taxon>
        <taxon>Oryzias</taxon>
    </lineage>
</organism>
<keyword evidence="4" id="KW-1185">Reference proteome</keyword>
<dbReference type="Pfam" id="PF10577">
    <property type="entry name" value="FAM171A1-2-B_N"/>
    <property type="match status" value="1"/>
</dbReference>
<dbReference type="GeneTree" id="ENSGT00950000183184"/>
<sequence length="105" mass="11510">MGNSNRRLLCLFSLFVLSEVQIKVQVFDNSDLSPLADAQVNVHGNKTLLASGRAGSDGVVRVSFLYRTGSWVIITAAKRDYVTNSVPWHSSRIPCESVLLISGRC</sequence>
<dbReference type="InterPro" id="IPR018890">
    <property type="entry name" value="FAM171"/>
</dbReference>
<dbReference type="Ensembl" id="ENSOSIT00000027625.1">
    <property type="protein sequence ID" value="ENSOSIP00000026198.1"/>
    <property type="gene ID" value="ENSOSIG00000013770.1"/>
</dbReference>
<name>A0A8C7YEK2_9TELE</name>
<evidence type="ECO:0000313" key="3">
    <source>
        <dbReference type="Ensembl" id="ENSOSIP00000026198.1"/>
    </source>
</evidence>
<dbReference type="Proteomes" id="UP000694383">
    <property type="component" value="Unplaced"/>
</dbReference>
<reference evidence="3" key="1">
    <citation type="submission" date="2025-08" db="UniProtKB">
        <authorList>
            <consortium name="Ensembl"/>
        </authorList>
    </citation>
    <scope>IDENTIFICATION</scope>
</reference>
<accession>A0A8C7YEK2</accession>
<evidence type="ECO:0000313" key="4">
    <source>
        <dbReference type="Proteomes" id="UP000694383"/>
    </source>
</evidence>